<keyword evidence="2" id="KW-1185">Reference proteome</keyword>
<dbReference type="Proteomes" id="UP000186922">
    <property type="component" value="Unassembled WGS sequence"/>
</dbReference>
<protein>
    <recommendedName>
        <fullName evidence="3">Tc1-like transposase DDE domain-containing protein</fullName>
    </recommendedName>
</protein>
<name>A0A1D1VGQ7_RAMVA</name>
<dbReference type="OrthoDB" id="10017160at2759"/>
<comment type="caution">
    <text evidence="1">The sequence shown here is derived from an EMBL/GenBank/DDBJ whole genome shotgun (WGS) entry which is preliminary data.</text>
</comment>
<dbReference type="AlphaFoldDB" id="A0A1D1VGQ7"/>
<dbReference type="EMBL" id="BDGG01000006">
    <property type="protein sequence ID" value="GAV00835.1"/>
    <property type="molecule type" value="Genomic_DNA"/>
</dbReference>
<accession>A0A1D1VGQ7</accession>
<gene>
    <name evidence="1" type="primary">RvY_11629-1</name>
    <name evidence="1" type="synonym">RvY_11629.1</name>
    <name evidence="1" type="ORF">RvY_11629</name>
</gene>
<proteinExistence type="predicted"/>
<evidence type="ECO:0000313" key="1">
    <source>
        <dbReference type="EMBL" id="GAV00835.1"/>
    </source>
</evidence>
<organism evidence="1 2">
    <name type="scientific">Ramazzottius varieornatus</name>
    <name type="common">Water bear</name>
    <name type="synonym">Tardigrade</name>
    <dbReference type="NCBI Taxonomy" id="947166"/>
    <lineage>
        <taxon>Eukaryota</taxon>
        <taxon>Metazoa</taxon>
        <taxon>Ecdysozoa</taxon>
        <taxon>Tardigrada</taxon>
        <taxon>Eutardigrada</taxon>
        <taxon>Parachela</taxon>
        <taxon>Hypsibioidea</taxon>
        <taxon>Ramazzottiidae</taxon>
        <taxon>Ramazzottius</taxon>
    </lineage>
</organism>
<dbReference type="GO" id="GO:0003676">
    <property type="term" value="F:nucleic acid binding"/>
    <property type="evidence" value="ECO:0007669"/>
    <property type="project" value="InterPro"/>
</dbReference>
<evidence type="ECO:0008006" key="3">
    <source>
        <dbReference type="Google" id="ProtNLM"/>
    </source>
</evidence>
<sequence>MDEAMLPLDFKNGFCLLTRLYAIPRKPKVNAEEFIRMVLKPMFDFDVPNLYGADAHKVILHMDSDPSHTARNTVEWLRSQGIKFITKAEWLASSPNVSTMYFFTNGYLKKKLSHRKYSTEVGMIKAAKDEYKKTALEIFRNSSRFLASSSSGYL</sequence>
<dbReference type="Gene3D" id="3.30.420.10">
    <property type="entry name" value="Ribonuclease H-like superfamily/Ribonuclease H"/>
    <property type="match status" value="1"/>
</dbReference>
<evidence type="ECO:0000313" key="2">
    <source>
        <dbReference type="Proteomes" id="UP000186922"/>
    </source>
</evidence>
<dbReference type="InterPro" id="IPR036397">
    <property type="entry name" value="RNaseH_sf"/>
</dbReference>
<reference evidence="1 2" key="1">
    <citation type="journal article" date="2016" name="Nat. Commun.">
        <title>Extremotolerant tardigrade genome and improved radiotolerance of human cultured cells by tardigrade-unique protein.</title>
        <authorList>
            <person name="Hashimoto T."/>
            <person name="Horikawa D.D."/>
            <person name="Saito Y."/>
            <person name="Kuwahara H."/>
            <person name="Kozuka-Hata H."/>
            <person name="Shin-I T."/>
            <person name="Minakuchi Y."/>
            <person name="Ohishi K."/>
            <person name="Motoyama A."/>
            <person name="Aizu T."/>
            <person name="Enomoto A."/>
            <person name="Kondo K."/>
            <person name="Tanaka S."/>
            <person name="Hara Y."/>
            <person name="Koshikawa S."/>
            <person name="Sagara H."/>
            <person name="Miura T."/>
            <person name="Yokobori S."/>
            <person name="Miyagawa K."/>
            <person name="Suzuki Y."/>
            <person name="Kubo T."/>
            <person name="Oyama M."/>
            <person name="Kohara Y."/>
            <person name="Fujiyama A."/>
            <person name="Arakawa K."/>
            <person name="Katayama T."/>
            <person name="Toyoda A."/>
            <person name="Kunieda T."/>
        </authorList>
    </citation>
    <scope>NUCLEOTIDE SEQUENCE [LARGE SCALE GENOMIC DNA]</scope>
    <source>
        <strain evidence="1 2">YOKOZUNA-1</strain>
    </source>
</reference>